<dbReference type="InterPro" id="IPR000618">
    <property type="entry name" value="Insect_cuticle"/>
</dbReference>
<evidence type="ECO:0000256" key="1">
    <source>
        <dbReference type="ARBA" id="ARBA00022460"/>
    </source>
</evidence>
<evidence type="ECO:0000313" key="6">
    <source>
        <dbReference type="Proteomes" id="UP000837857"/>
    </source>
</evidence>
<protein>
    <recommendedName>
        <fullName evidence="7">Larval cuticle protein 1</fullName>
    </recommendedName>
</protein>
<dbReference type="InterPro" id="IPR050468">
    <property type="entry name" value="Cuticle_Struct_Prot"/>
</dbReference>
<proteinExistence type="predicted"/>
<feature type="chain" id="PRO_5047396346" description="Larval cuticle protein 1" evidence="4">
    <location>
        <begin position="21"/>
        <end position="112"/>
    </location>
</feature>
<gene>
    <name evidence="5" type="ORF">IPOD504_LOCUS16660</name>
</gene>
<evidence type="ECO:0000256" key="3">
    <source>
        <dbReference type="PROSITE-ProRule" id="PRU00497"/>
    </source>
</evidence>
<sequence length="112" mass="12268">MIVVALALVAVAVARPATEPEPPKILRSDFNQQPDGAYNFGFETENGINRGETGEVKEVLDEEKKPHNVVVVRGTYSYTDKDGKLESITYYADESGFHAEGDSIPKSPAARR</sequence>
<evidence type="ECO:0000313" key="5">
    <source>
        <dbReference type="EMBL" id="CAH2075284.1"/>
    </source>
</evidence>
<dbReference type="Pfam" id="PF00379">
    <property type="entry name" value="Chitin_bind_4"/>
    <property type="match status" value="1"/>
</dbReference>
<dbReference type="InterPro" id="IPR031311">
    <property type="entry name" value="CHIT_BIND_RR_consensus"/>
</dbReference>
<dbReference type="EMBL" id="OW152820">
    <property type="protein sequence ID" value="CAH2075284.1"/>
    <property type="molecule type" value="Genomic_DNA"/>
</dbReference>
<dbReference type="PRINTS" id="PR00947">
    <property type="entry name" value="CUTICLE"/>
</dbReference>
<keyword evidence="6" id="KW-1185">Reference proteome</keyword>
<evidence type="ECO:0008006" key="7">
    <source>
        <dbReference type="Google" id="ProtNLM"/>
    </source>
</evidence>
<evidence type="ECO:0000256" key="2">
    <source>
        <dbReference type="ARBA" id="ARBA00022729"/>
    </source>
</evidence>
<feature type="signal peptide" evidence="4">
    <location>
        <begin position="1"/>
        <end position="20"/>
    </location>
</feature>
<feature type="non-terminal residue" evidence="5">
    <location>
        <position position="1"/>
    </location>
</feature>
<keyword evidence="2 4" id="KW-0732">Signal</keyword>
<name>A0ABN8J3M2_9NEOP</name>
<reference evidence="5" key="1">
    <citation type="submission" date="2022-03" db="EMBL/GenBank/DDBJ databases">
        <authorList>
            <person name="Martin H S."/>
        </authorList>
    </citation>
    <scope>NUCLEOTIDE SEQUENCE</scope>
</reference>
<dbReference type="PANTHER" id="PTHR10380">
    <property type="entry name" value="CUTICLE PROTEIN"/>
    <property type="match status" value="1"/>
</dbReference>
<keyword evidence="1 3" id="KW-0193">Cuticle</keyword>
<dbReference type="Proteomes" id="UP000837857">
    <property type="component" value="Chromosome 8"/>
</dbReference>
<dbReference type="PROSITE" id="PS51155">
    <property type="entry name" value="CHIT_BIND_RR_2"/>
    <property type="match status" value="1"/>
</dbReference>
<dbReference type="PANTHER" id="PTHR10380:SF173">
    <property type="entry name" value="CUTICULAR PROTEIN 47EF, ISOFORM C-RELATED"/>
    <property type="match status" value="1"/>
</dbReference>
<evidence type="ECO:0000256" key="4">
    <source>
        <dbReference type="SAM" id="SignalP"/>
    </source>
</evidence>
<accession>A0ABN8J3M2</accession>
<organism evidence="5 6">
    <name type="scientific">Iphiclides podalirius</name>
    <name type="common">scarce swallowtail</name>
    <dbReference type="NCBI Taxonomy" id="110791"/>
    <lineage>
        <taxon>Eukaryota</taxon>
        <taxon>Metazoa</taxon>
        <taxon>Ecdysozoa</taxon>
        <taxon>Arthropoda</taxon>
        <taxon>Hexapoda</taxon>
        <taxon>Insecta</taxon>
        <taxon>Pterygota</taxon>
        <taxon>Neoptera</taxon>
        <taxon>Endopterygota</taxon>
        <taxon>Lepidoptera</taxon>
        <taxon>Glossata</taxon>
        <taxon>Ditrysia</taxon>
        <taxon>Papilionoidea</taxon>
        <taxon>Papilionidae</taxon>
        <taxon>Papilioninae</taxon>
        <taxon>Iphiclides</taxon>
    </lineage>
</organism>
<dbReference type="PROSITE" id="PS00233">
    <property type="entry name" value="CHIT_BIND_RR_1"/>
    <property type="match status" value="1"/>
</dbReference>